<dbReference type="AlphaFoldDB" id="A0A6B3LVS6"/>
<keyword evidence="2" id="KW-1185">Reference proteome</keyword>
<evidence type="ECO:0000313" key="1">
    <source>
        <dbReference type="EMBL" id="NEM97554.1"/>
    </source>
</evidence>
<proteinExistence type="predicted"/>
<organism evidence="1 2">
    <name type="scientific">Pontibacter burrus</name>
    <dbReference type="NCBI Taxonomy" id="2704466"/>
    <lineage>
        <taxon>Bacteria</taxon>
        <taxon>Pseudomonadati</taxon>
        <taxon>Bacteroidota</taxon>
        <taxon>Cytophagia</taxon>
        <taxon>Cytophagales</taxon>
        <taxon>Hymenobacteraceae</taxon>
        <taxon>Pontibacter</taxon>
    </lineage>
</organism>
<dbReference type="Proteomes" id="UP000474777">
    <property type="component" value="Unassembled WGS sequence"/>
</dbReference>
<dbReference type="RefSeq" id="WP_163914054.1">
    <property type="nucleotide sequence ID" value="NZ_JAAGWD010000003.1"/>
</dbReference>
<evidence type="ECO:0000313" key="2">
    <source>
        <dbReference type="Proteomes" id="UP000474777"/>
    </source>
</evidence>
<comment type="caution">
    <text evidence="1">The sequence shown here is derived from an EMBL/GenBank/DDBJ whole genome shotgun (WGS) entry which is preliminary data.</text>
</comment>
<protein>
    <submittedName>
        <fullName evidence="1">Uncharacterized protein</fullName>
    </submittedName>
</protein>
<name>A0A6B3LVS6_9BACT</name>
<dbReference type="EMBL" id="JAAGWD010000003">
    <property type="protein sequence ID" value="NEM97554.1"/>
    <property type="molecule type" value="Genomic_DNA"/>
</dbReference>
<accession>A0A6B3LVS6</accession>
<reference evidence="1 2" key="1">
    <citation type="submission" date="2020-02" db="EMBL/GenBank/DDBJ databases">
        <authorList>
            <person name="Kim M.K."/>
        </authorList>
    </citation>
    <scope>NUCLEOTIDE SEQUENCE [LARGE SCALE GENOMIC DNA]</scope>
    <source>
        <strain evidence="1 2">BT327</strain>
    </source>
</reference>
<sequence length="55" mass="6293">MSRIADPRQIRTIVCRNYNSAPNYRSVVAVIAIVAFTTQSQLQTGCHTSHKLRYR</sequence>
<gene>
    <name evidence="1" type="ORF">GXP69_07600</name>
</gene>